<dbReference type="InterPro" id="IPR036259">
    <property type="entry name" value="MFS_trans_sf"/>
</dbReference>
<feature type="transmembrane region" description="Helical" evidence="6">
    <location>
        <begin position="348"/>
        <end position="370"/>
    </location>
</feature>
<dbReference type="GO" id="GO:0022857">
    <property type="term" value="F:transmembrane transporter activity"/>
    <property type="evidence" value="ECO:0007669"/>
    <property type="project" value="InterPro"/>
</dbReference>
<name>A0A1G4IUA9_9SACH</name>
<evidence type="ECO:0000259" key="7">
    <source>
        <dbReference type="PROSITE" id="PS50850"/>
    </source>
</evidence>
<feature type="transmembrane region" description="Helical" evidence="6">
    <location>
        <begin position="216"/>
        <end position="236"/>
    </location>
</feature>
<feature type="transmembrane region" description="Helical" evidence="6">
    <location>
        <begin position="322"/>
        <end position="342"/>
    </location>
</feature>
<evidence type="ECO:0000313" key="8">
    <source>
        <dbReference type="EMBL" id="SCU80514.1"/>
    </source>
</evidence>
<dbReference type="FunFam" id="1.20.1250.20:FF:000013">
    <property type="entry name" value="MFS general substrate transporter"/>
    <property type="match status" value="1"/>
</dbReference>
<comment type="subcellular location">
    <subcellularLocation>
        <location evidence="1">Membrane</location>
        <topology evidence="1">Multi-pass membrane protein</topology>
    </subcellularLocation>
</comment>
<feature type="domain" description="Major facilitator superfamily (MFS) profile" evidence="7">
    <location>
        <begin position="55"/>
        <end position="468"/>
    </location>
</feature>
<dbReference type="PROSITE" id="PS50850">
    <property type="entry name" value="MFS"/>
    <property type="match status" value="1"/>
</dbReference>
<dbReference type="Gene3D" id="1.20.1250.20">
    <property type="entry name" value="MFS general substrate transporter like domains"/>
    <property type="match status" value="2"/>
</dbReference>
<dbReference type="InterPro" id="IPR020846">
    <property type="entry name" value="MFS_dom"/>
</dbReference>
<dbReference type="InterPro" id="IPR011701">
    <property type="entry name" value="MFS"/>
</dbReference>
<feature type="transmembrane region" description="Helical" evidence="6">
    <location>
        <begin position="121"/>
        <end position="141"/>
    </location>
</feature>
<evidence type="ECO:0000256" key="5">
    <source>
        <dbReference type="ARBA" id="ARBA00023136"/>
    </source>
</evidence>
<organism evidence="8 9">
    <name type="scientific">Lachancea nothofagi CBS 11611</name>
    <dbReference type="NCBI Taxonomy" id="1266666"/>
    <lineage>
        <taxon>Eukaryota</taxon>
        <taxon>Fungi</taxon>
        <taxon>Dikarya</taxon>
        <taxon>Ascomycota</taxon>
        <taxon>Saccharomycotina</taxon>
        <taxon>Saccharomycetes</taxon>
        <taxon>Saccharomycetales</taxon>
        <taxon>Saccharomycetaceae</taxon>
        <taxon>Lachancea</taxon>
    </lineage>
</organism>
<keyword evidence="5 6" id="KW-0472">Membrane</keyword>
<evidence type="ECO:0000256" key="2">
    <source>
        <dbReference type="ARBA" id="ARBA00022448"/>
    </source>
</evidence>
<dbReference type="PANTHER" id="PTHR43791">
    <property type="entry name" value="PERMEASE-RELATED"/>
    <property type="match status" value="1"/>
</dbReference>
<keyword evidence="9" id="KW-1185">Reference proteome</keyword>
<feature type="transmembrane region" description="Helical" evidence="6">
    <location>
        <begin position="147"/>
        <end position="169"/>
    </location>
</feature>
<dbReference type="Proteomes" id="UP000189911">
    <property type="component" value="Chromosome B"/>
</dbReference>
<keyword evidence="2" id="KW-0813">Transport</keyword>
<keyword evidence="3 6" id="KW-0812">Transmembrane</keyword>
<protein>
    <submittedName>
        <fullName evidence="8">LANO_0B00364g1_1</fullName>
    </submittedName>
</protein>
<feature type="transmembrane region" description="Helical" evidence="6">
    <location>
        <begin position="441"/>
        <end position="461"/>
    </location>
</feature>
<dbReference type="PANTHER" id="PTHR43791:SF24">
    <property type="entry name" value="NICOTINIC ACID PLASMA MEMBRANE TRANSPORTER"/>
    <property type="match status" value="1"/>
</dbReference>
<dbReference type="AlphaFoldDB" id="A0A1G4IUA9"/>
<feature type="transmembrane region" description="Helical" evidence="6">
    <location>
        <begin position="286"/>
        <end position="310"/>
    </location>
</feature>
<accession>A0A1G4IUA9</accession>
<dbReference type="EMBL" id="LT598450">
    <property type="protein sequence ID" value="SCU80514.1"/>
    <property type="molecule type" value="Genomic_DNA"/>
</dbReference>
<reference evidence="9" key="1">
    <citation type="submission" date="2016-03" db="EMBL/GenBank/DDBJ databases">
        <authorList>
            <person name="Devillers Hugo."/>
        </authorList>
    </citation>
    <scope>NUCLEOTIDE SEQUENCE [LARGE SCALE GENOMIC DNA]</scope>
</reference>
<dbReference type="SUPFAM" id="SSF103473">
    <property type="entry name" value="MFS general substrate transporter"/>
    <property type="match status" value="1"/>
</dbReference>
<evidence type="ECO:0000256" key="6">
    <source>
        <dbReference type="SAM" id="Phobius"/>
    </source>
</evidence>
<proteinExistence type="predicted"/>
<dbReference type="OrthoDB" id="2985014at2759"/>
<dbReference type="FunFam" id="1.20.1250.20:FF:000018">
    <property type="entry name" value="MFS transporter permease"/>
    <property type="match status" value="1"/>
</dbReference>
<gene>
    <name evidence="8" type="ORF">LANO_0B00364G</name>
</gene>
<evidence type="ECO:0000256" key="4">
    <source>
        <dbReference type="ARBA" id="ARBA00022989"/>
    </source>
</evidence>
<sequence length="494" mass="55346">MGEQYPMDSKNSVKVVVRGDDHEFSEELGEQIVVEETYIDPLEENALTRKLDRHLLPMLAFMYFLSSLDRSNIGNAYTSGMKEDLNLSSRQYSNAVSVFYSTYLAAELPAVWLLRIAKPRYYMSCLVLSWSLITLFSGFVQSYHSLLATRVLLGAFEGGFFPAMTLLITMTYKPQEQAKRIAFFFGSSALSGAFGGLIATGLASVKNAGGLEGWRWLYIIEGLISVCASAWLFFGLPDDLEHMKFLNEKETALMKIRAKQRIQYMGADSTFSWSHVLLAFKDFKTYFAFTIQFCQDIILYGFSTFLTAILKLGLGYSSRKAQYMSVPVYILAAIVFMISAYVSDRYKIRGPVFFGYNILGAAGYVILLSVKNDAVKYFACYLITFSLYTGTGLNITWLTNNVAPHYKRATALGLNQTLGNLAGAIVGQVYNKSPYVLGNSFSLGCIVLSNILTAIQIAWLVRINKQKEEILAGTRKDTKKERIGDDALDFKYCL</sequence>
<evidence type="ECO:0000256" key="1">
    <source>
        <dbReference type="ARBA" id="ARBA00004141"/>
    </source>
</evidence>
<feature type="transmembrane region" description="Helical" evidence="6">
    <location>
        <begin position="181"/>
        <end position="204"/>
    </location>
</feature>
<dbReference type="Pfam" id="PF07690">
    <property type="entry name" value="MFS_1"/>
    <property type="match status" value="1"/>
</dbReference>
<dbReference type="CDD" id="cd17327">
    <property type="entry name" value="MFS_FEN2_like"/>
    <property type="match status" value="1"/>
</dbReference>
<feature type="transmembrane region" description="Helical" evidence="6">
    <location>
        <begin position="93"/>
        <end position="114"/>
    </location>
</feature>
<feature type="transmembrane region" description="Helical" evidence="6">
    <location>
        <begin position="377"/>
        <end position="398"/>
    </location>
</feature>
<dbReference type="GO" id="GO:0016020">
    <property type="term" value="C:membrane"/>
    <property type="evidence" value="ECO:0007669"/>
    <property type="project" value="UniProtKB-SubCell"/>
</dbReference>
<evidence type="ECO:0000256" key="3">
    <source>
        <dbReference type="ARBA" id="ARBA00022692"/>
    </source>
</evidence>
<evidence type="ECO:0000313" key="9">
    <source>
        <dbReference type="Proteomes" id="UP000189911"/>
    </source>
</evidence>
<keyword evidence="4 6" id="KW-1133">Transmembrane helix</keyword>